<organism evidence="3">
    <name type="scientific">Anthurium amnicola</name>
    <dbReference type="NCBI Taxonomy" id="1678845"/>
    <lineage>
        <taxon>Eukaryota</taxon>
        <taxon>Viridiplantae</taxon>
        <taxon>Streptophyta</taxon>
        <taxon>Embryophyta</taxon>
        <taxon>Tracheophyta</taxon>
        <taxon>Spermatophyta</taxon>
        <taxon>Magnoliopsida</taxon>
        <taxon>Liliopsida</taxon>
        <taxon>Araceae</taxon>
        <taxon>Pothoideae</taxon>
        <taxon>Potheae</taxon>
        <taxon>Anthurium</taxon>
    </lineage>
</organism>
<reference evidence="3" key="1">
    <citation type="submission" date="2015-07" db="EMBL/GenBank/DDBJ databases">
        <title>Transcriptome Assembly of Anthurium amnicola.</title>
        <authorList>
            <person name="Suzuki J."/>
        </authorList>
    </citation>
    <scope>NUCLEOTIDE SEQUENCE</scope>
</reference>
<proteinExistence type="predicted"/>
<dbReference type="GO" id="GO:0016874">
    <property type="term" value="F:ligase activity"/>
    <property type="evidence" value="ECO:0007669"/>
    <property type="project" value="UniProtKB-KW"/>
</dbReference>
<feature type="compositionally biased region" description="Low complexity" evidence="1">
    <location>
        <begin position="74"/>
        <end position="85"/>
    </location>
</feature>
<feature type="compositionally biased region" description="Polar residues" evidence="1">
    <location>
        <begin position="64"/>
        <end position="73"/>
    </location>
</feature>
<feature type="region of interest" description="Disordered" evidence="1">
    <location>
        <begin position="1"/>
        <end position="131"/>
    </location>
</feature>
<keyword evidence="3" id="KW-0436">Ligase</keyword>
<dbReference type="EMBL" id="GDJX01011525">
    <property type="protein sequence ID" value="JAT56411.1"/>
    <property type="molecule type" value="Transcribed_RNA"/>
</dbReference>
<accession>A0A1D1YP56</accession>
<evidence type="ECO:0000256" key="1">
    <source>
        <dbReference type="SAM" id="MobiDB-lite"/>
    </source>
</evidence>
<evidence type="ECO:0000313" key="3">
    <source>
        <dbReference type="EMBL" id="JAT56411.1"/>
    </source>
</evidence>
<dbReference type="AlphaFoldDB" id="A0A1D1YP56"/>
<name>A0A1D1YP56_9ARAE</name>
<feature type="compositionally biased region" description="Low complexity" evidence="1">
    <location>
        <begin position="107"/>
        <end position="121"/>
    </location>
</feature>
<keyword evidence="2" id="KW-0812">Transmembrane</keyword>
<evidence type="ECO:0000256" key="2">
    <source>
        <dbReference type="SAM" id="Phobius"/>
    </source>
</evidence>
<gene>
    <name evidence="3" type="primary">LIG3</name>
    <name evidence="3" type="ORF">g.4562</name>
</gene>
<feature type="transmembrane region" description="Helical" evidence="2">
    <location>
        <begin position="158"/>
        <end position="176"/>
    </location>
</feature>
<keyword evidence="2" id="KW-0472">Membrane</keyword>
<dbReference type="GO" id="GO:0009507">
    <property type="term" value="C:chloroplast"/>
    <property type="evidence" value="ECO:0007669"/>
    <property type="project" value="TreeGrafter"/>
</dbReference>
<keyword evidence="2" id="KW-1133">Transmembrane helix</keyword>
<feature type="non-terminal residue" evidence="3">
    <location>
        <position position="1"/>
    </location>
</feature>
<dbReference type="PANTHER" id="PTHR36347:SF1">
    <property type="entry name" value="EXPRESSED PROTEIN"/>
    <property type="match status" value="1"/>
</dbReference>
<dbReference type="PANTHER" id="PTHR36347">
    <property type="entry name" value="EXPRESSED PROTEIN"/>
    <property type="match status" value="1"/>
</dbReference>
<protein>
    <submittedName>
        <fullName evidence="3">DNA ligase 3</fullName>
    </submittedName>
</protein>
<sequence length="198" mass="20949">EREREMDAKIFSPTLSPRPCVLSGHDPNPPPRTVAFRLASLGAGGPPRTSDDPINAGDEGGGSSKSTRSNNSGAAAAAAAAKAPAQPRQPPGTLNIRYRSISRKQARQQQQQQQGAADGARPPAPPAPPKAWEEMTLGEKAVELYVGEKGALFWLNKFAYASIFAVIGGWILFRFVGPSLGLYQLDTAPLSPSSLFKG</sequence>